<proteinExistence type="predicted"/>
<protein>
    <submittedName>
        <fullName evidence="1">Uncharacterized protein</fullName>
    </submittedName>
</protein>
<accession>E5B2H1</accession>
<name>E5B2H1_ERWAM</name>
<evidence type="ECO:0000313" key="1">
    <source>
        <dbReference type="EMBL" id="CBX79673.1"/>
    </source>
</evidence>
<dbReference type="EMBL" id="FR719187">
    <property type="protein sequence ID" value="CBX79673.1"/>
    <property type="molecule type" value="Genomic_DNA"/>
</dbReference>
<sequence>MWDLYIVRLVDFARLTHKKNGNPLTQSPGFKNPNMLDKGISEAFEKAKKTKSNLLDDSKSCIEAVSEQYEQDHPGKTLPVS</sequence>
<gene>
    <name evidence="1" type="ORF">EAIL5_0853</name>
</gene>
<organism evidence="1">
    <name type="scientific">Erwinia amylovora ATCC BAA-2158</name>
    <dbReference type="NCBI Taxonomy" id="889211"/>
    <lineage>
        <taxon>Bacteria</taxon>
        <taxon>Pseudomonadati</taxon>
        <taxon>Pseudomonadota</taxon>
        <taxon>Gammaproteobacteria</taxon>
        <taxon>Enterobacterales</taxon>
        <taxon>Erwiniaceae</taxon>
        <taxon>Erwinia</taxon>
    </lineage>
</organism>
<dbReference type="AlphaFoldDB" id="E5B2H1"/>
<reference evidence="1" key="1">
    <citation type="journal article" date="2011" name="J. Bacteriol.">
        <title>Genome Sequence of an Erwinia amylovora Strain with Pathogenicity Restricted to Rubus Plants.</title>
        <authorList>
            <person name="Powney R."/>
            <person name="Smits T.H."/>
            <person name="Sawbridge T."/>
            <person name="Frey B."/>
            <person name="Blom J."/>
            <person name="Frey J.E."/>
            <person name="Plummer K.M."/>
            <person name="Beer S.V."/>
            <person name="Luck J."/>
            <person name="Duffy B."/>
            <person name="Rodoni B."/>
        </authorList>
    </citation>
    <scope>NUCLEOTIDE SEQUENCE</scope>
    <source>
        <strain evidence="1">ATCC BAA-2158</strain>
    </source>
</reference>